<organism evidence="10 11">
    <name type="scientific">Candidatus Nitrospira kreftii</name>
    <dbReference type="NCBI Taxonomy" id="2652173"/>
    <lineage>
        <taxon>Bacteria</taxon>
        <taxon>Pseudomonadati</taxon>
        <taxon>Nitrospirota</taxon>
        <taxon>Nitrospiria</taxon>
        <taxon>Nitrospirales</taxon>
        <taxon>Nitrospiraceae</taxon>
        <taxon>Nitrospira</taxon>
    </lineage>
</organism>
<evidence type="ECO:0000313" key="10">
    <source>
        <dbReference type="EMBL" id="QPD03366.1"/>
    </source>
</evidence>
<evidence type="ECO:0000256" key="6">
    <source>
        <dbReference type="ARBA" id="ARBA00022842"/>
    </source>
</evidence>
<dbReference type="EMBL" id="CP047423">
    <property type="protein sequence ID" value="QPD03366.1"/>
    <property type="molecule type" value="Genomic_DNA"/>
</dbReference>
<dbReference type="Proteomes" id="UP000593737">
    <property type="component" value="Chromosome"/>
</dbReference>
<evidence type="ECO:0000256" key="4">
    <source>
        <dbReference type="ARBA" id="ARBA00022723"/>
    </source>
</evidence>
<dbReference type="GO" id="GO:0004540">
    <property type="term" value="F:RNA nuclease activity"/>
    <property type="evidence" value="ECO:0007669"/>
    <property type="project" value="InterPro"/>
</dbReference>
<dbReference type="AlphaFoldDB" id="A0A7S8FCV8"/>
<evidence type="ECO:0000256" key="1">
    <source>
        <dbReference type="ARBA" id="ARBA00001946"/>
    </source>
</evidence>
<dbReference type="InterPro" id="IPR022907">
    <property type="entry name" value="VapC_family"/>
</dbReference>
<dbReference type="InterPro" id="IPR050556">
    <property type="entry name" value="Type_II_TA_system_RNase"/>
</dbReference>
<dbReference type="PANTHER" id="PTHR33653">
    <property type="entry name" value="RIBONUCLEASE VAPC2"/>
    <property type="match status" value="1"/>
</dbReference>
<evidence type="ECO:0000313" key="11">
    <source>
        <dbReference type="Proteomes" id="UP000593737"/>
    </source>
</evidence>
<dbReference type="InterPro" id="IPR002716">
    <property type="entry name" value="PIN_dom"/>
</dbReference>
<accession>A0A7S8FCV8</accession>
<comment type="function">
    <text evidence="8">Toxic component of a toxin-antitoxin (TA) system. An RNase.</text>
</comment>
<dbReference type="GO" id="GO:0016787">
    <property type="term" value="F:hydrolase activity"/>
    <property type="evidence" value="ECO:0007669"/>
    <property type="project" value="UniProtKB-KW"/>
</dbReference>
<protein>
    <recommendedName>
        <fullName evidence="8">Ribonuclease VapC</fullName>
        <shortName evidence="8">RNase VapC</shortName>
        <ecNumber evidence="8">3.1.-.-</ecNumber>
    </recommendedName>
    <alternativeName>
        <fullName evidence="8">Toxin VapC</fullName>
    </alternativeName>
</protein>
<keyword evidence="3 8" id="KW-0540">Nuclease</keyword>
<keyword evidence="5 8" id="KW-0378">Hydrolase</keyword>
<reference evidence="10 11" key="1">
    <citation type="journal article" date="2020" name="ISME J.">
        <title>Enrichment and physiological characterization of a novel comammox Nitrospira indicates ammonium inhibition of complete nitrification.</title>
        <authorList>
            <person name="Sakoula D."/>
            <person name="Koch H."/>
            <person name="Frank J."/>
            <person name="Jetten M.S.M."/>
            <person name="van Kessel M.A.H.J."/>
            <person name="Lucker S."/>
        </authorList>
    </citation>
    <scope>NUCLEOTIDE SEQUENCE [LARGE SCALE GENOMIC DNA]</scope>
    <source>
        <strain evidence="10">Comreactor17</strain>
    </source>
</reference>
<proteinExistence type="inferred from homology"/>
<evidence type="ECO:0000256" key="3">
    <source>
        <dbReference type="ARBA" id="ARBA00022722"/>
    </source>
</evidence>
<keyword evidence="4 8" id="KW-0479">Metal-binding</keyword>
<feature type="domain" description="PIN" evidence="9">
    <location>
        <begin position="9"/>
        <end position="133"/>
    </location>
</feature>
<dbReference type="InterPro" id="IPR029060">
    <property type="entry name" value="PIN-like_dom_sf"/>
</dbReference>
<dbReference type="PANTHER" id="PTHR33653:SF1">
    <property type="entry name" value="RIBONUCLEASE VAPC2"/>
    <property type="match status" value="1"/>
</dbReference>
<dbReference type="Pfam" id="PF01850">
    <property type="entry name" value="PIN"/>
    <property type="match status" value="1"/>
</dbReference>
<gene>
    <name evidence="8" type="primary">vapC</name>
    <name evidence="10" type="ORF">Nkreftii_001140</name>
</gene>
<feature type="binding site" evidence="8">
    <location>
        <position position="107"/>
    </location>
    <ligand>
        <name>Mg(2+)</name>
        <dbReference type="ChEBI" id="CHEBI:18420"/>
    </ligand>
</feature>
<keyword evidence="6 8" id="KW-0460">Magnesium</keyword>
<dbReference type="SUPFAM" id="SSF88723">
    <property type="entry name" value="PIN domain-like"/>
    <property type="match status" value="1"/>
</dbReference>
<dbReference type="GO" id="GO:0090729">
    <property type="term" value="F:toxin activity"/>
    <property type="evidence" value="ECO:0007669"/>
    <property type="project" value="UniProtKB-KW"/>
</dbReference>
<name>A0A7S8FCV8_9BACT</name>
<evidence type="ECO:0000256" key="8">
    <source>
        <dbReference type="HAMAP-Rule" id="MF_00265"/>
    </source>
</evidence>
<sequence length="144" mass="15602">MALPIGGKVLLDTNVFIDFLRVGRHAEWVLGGHGNVARFISAVVLLELRLGADTPKRKKAVDRLQQAFLTSRTLGLPPTILDRAGQLFRTMYGNASGVSDRLGPMNDILIALTAREIGATVVTSNVLEFRRIAAKISGLKVVEP</sequence>
<dbReference type="Gene3D" id="3.40.50.1010">
    <property type="entry name" value="5'-nuclease"/>
    <property type="match status" value="1"/>
</dbReference>
<evidence type="ECO:0000256" key="2">
    <source>
        <dbReference type="ARBA" id="ARBA00022649"/>
    </source>
</evidence>
<evidence type="ECO:0000256" key="7">
    <source>
        <dbReference type="ARBA" id="ARBA00038093"/>
    </source>
</evidence>
<keyword evidence="8" id="KW-0800">Toxin</keyword>
<comment type="cofactor">
    <cofactor evidence="1 8">
        <name>Mg(2+)</name>
        <dbReference type="ChEBI" id="CHEBI:18420"/>
    </cofactor>
</comment>
<comment type="similarity">
    <text evidence="7 8">Belongs to the PINc/VapC protein family.</text>
</comment>
<dbReference type="EC" id="3.1.-.-" evidence="8"/>
<feature type="binding site" evidence="8">
    <location>
        <position position="12"/>
    </location>
    <ligand>
        <name>Mg(2+)</name>
        <dbReference type="ChEBI" id="CHEBI:18420"/>
    </ligand>
</feature>
<dbReference type="KEGG" id="nkf:Nkreftii_001140"/>
<evidence type="ECO:0000256" key="5">
    <source>
        <dbReference type="ARBA" id="ARBA00022801"/>
    </source>
</evidence>
<evidence type="ECO:0000259" key="9">
    <source>
        <dbReference type="Pfam" id="PF01850"/>
    </source>
</evidence>
<dbReference type="HAMAP" id="MF_00265">
    <property type="entry name" value="VapC_Nob1"/>
    <property type="match status" value="1"/>
</dbReference>
<dbReference type="GO" id="GO:0000287">
    <property type="term" value="F:magnesium ion binding"/>
    <property type="evidence" value="ECO:0007669"/>
    <property type="project" value="UniProtKB-UniRule"/>
</dbReference>
<keyword evidence="2 8" id="KW-1277">Toxin-antitoxin system</keyword>